<dbReference type="SUPFAM" id="SSF82866">
    <property type="entry name" value="Multidrug efflux transporter AcrB transmembrane domain"/>
    <property type="match status" value="2"/>
</dbReference>
<dbReference type="Proteomes" id="UP000238541">
    <property type="component" value="Unassembled WGS sequence"/>
</dbReference>
<feature type="transmembrane region" description="Helical" evidence="1">
    <location>
        <begin position="531"/>
        <end position="550"/>
    </location>
</feature>
<dbReference type="Gene3D" id="3.30.70.1430">
    <property type="entry name" value="Multidrug efflux transporter AcrB pore domain"/>
    <property type="match status" value="2"/>
</dbReference>
<comment type="caution">
    <text evidence="2">The sequence shown here is derived from an EMBL/GenBank/DDBJ whole genome shotgun (WGS) entry which is preliminary data.</text>
</comment>
<keyword evidence="1" id="KW-0812">Transmembrane</keyword>
<dbReference type="AlphaFoldDB" id="A0A2S6FGM9"/>
<dbReference type="PANTHER" id="PTHR32063">
    <property type="match status" value="1"/>
</dbReference>
<feature type="transmembrane region" description="Helical" evidence="1">
    <location>
        <begin position="427"/>
        <end position="451"/>
    </location>
</feature>
<dbReference type="GO" id="GO:0005886">
    <property type="term" value="C:plasma membrane"/>
    <property type="evidence" value="ECO:0007669"/>
    <property type="project" value="TreeGrafter"/>
</dbReference>
<gene>
    <name evidence="2" type="ORF">CD175_23470</name>
</gene>
<proteinExistence type="predicted"/>
<dbReference type="InterPro" id="IPR027463">
    <property type="entry name" value="AcrB_DN_DC_subdom"/>
</dbReference>
<keyword evidence="1" id="KW-0472">Membrane</keyword>
<keyword evidence="1" id="KW-1133">Transmembrane helix</keyword>
<dbReference type="Gene3D" id="1.20.1640.10">
    <property type="entry name" value="Multidrug efflux transporter AcrB transmembrane domain"/>
    <property type="match status" value="2"/>
</dbReference>
<feature type="transmembrane region" description="Helical" evidence="1">
    <location>
        <begin position="964"/>
        <end position="983"/>
    </location>
</feature>
<feature type="transmembrane region" description="Helical" evidence="1">
    <location>
        <begin position="865"/>
        <end position="882"/>
    </location>
</feature>
<accession>A0A2S6FGM9</accession>
<keyword evidence="3" id="KW-1185">Reference proteome</keyword>
<dbReference type="GO" id="GO:0042910">
    <property type="term" value="F:xenobiotic transmembrane transporter activity"/>
    <property type="evidence" value="ECO:0007669"/>
    <property type="project" value="TreeGrafter"/>
</dbReference>
<name>A0A2S6FGM9_9PSED</name>
<organism evidence="2 3">
    <name type="scientific">Pseudomonas laurylsulfatiphila</name>
    <dbReference type="NCBI Taxonomy" id="2011015"/>
    <lineage>
        <taxon>Bacteria</taxon>
        <taxon>Pseudomonadati</taxon>
        <taxon>Pseudomonadota</taxon>
        <taxon>Gammaproteobacteria</taxon>
        <taxon>Pseudomonadales</taxon>
        <taxon>Pseudomonadaceae</taxon>
        <taxon>Pseudomonas</taxon>
    </lineage>
</organism>
<feature type="transmembrane region" description="Helical" evidence="1">
    <location>
        <begin position="463"/>
        <end position="486"/>
    </location>
</feature>
<protein>
    <submittedName>
        <fullName evidence="2">Multidrug transporter AcrB</fullName>
    </submittedName>
</protein>
<dbReference type="Pfam" id="PF00873">
    <property type="entry name" value="ACR_tran"/>
    <property type="match status" value="1"/>
</dbReference>
<feature type="transmembrane region" description="Helical" evidence="1">
    <location>
        <begin position="362"/>
        <end position="382"/>
    </location>
</feature>
<dbReference type="Gene3D" id="3.30.70.1440">
    <property type="entry name" value="Multidrug efflux transporter AcrB pore domain"/>
    <property type="match status" value="1"/>
</dbReference>
<dbReference type="PANTHER" id="PTHR32063:SF18">
    <property type="entry name" value="CATION EFFLUX SYSTEM PROTEIN"/>
    <property type="match status" value="1"/>
</dbReference>
<dbReference type="Gene3D" id="3.30.70.1320">
    <property type="entry name" value="Multidrug efflux transporter AcrB pore domain like"/>
    <property type="match status" value="1"/>
</dbReference>
<dbReference type="Gene3D" id="3.30.2090.10">
    <property type="entry name" value="Multidrug efflux transporter AcrB TolC docking domain, DN and DC subdomains"/>
    <property type="match status" value="2"/>
</dbReference>
<evidence type="ECO:0000313" key="2">
    <source>
        <dbReference type="EMBL" id="PPK36572.1"/>
    </source>
</evidence>
<evidence type="ECO:0000256" key="1">
    <source>
        <dbReference type="SAM" id="Phobius"/>
    </source>
</evidence>
<dbReference type="SUPFAM" id="SSF82693">
    <property type="entry name" value="Multidrug efflux transporter AcrB pore domain, PN1, PN2, PC1 and PC2 subdomains"/>
    <property type="match status" value="2"/>
</dbReference>
<feature type="transmembrane region" description="Helical" evidence="1">
    <location>
        <begin position="889"/>
        <end position="909"/>
    </location>
</feature>
<sequence length="1021" mass="112737">MRFNVSEWALRNRQIVLFLMLLLAIVGALSYTKLGQSEDPPFTFKAMVIRTNWPGATAEEVSRQVTERIEKKLMETGEYERIVSFSRPGESQVTFIARDSMHSNEIPELWYQVRKKISDIRHTLPPGIQGPFFNDEFGTTFGNIYALTGAGFDYAVLKDYADRIQIQLQRVKDVGKVELLGLQDEKIWIELSNVKLATLGLPLAAVQQALEEQNAVSTAGFFETSSERLQLRVTGNFQTVEEIKNFPIRVGDRTFRISDVADVRRGFNDPPAPRMRFMAQDAIGLAVAMKDGGDILVLGKALEVEFARIQKNLPAGMELRKVSDQPAAVKTGVGEFVQVLVEALAIVLLVSFFSLGVRTGMVVALAIPLVLAMTFASMYYLGIGLHKISLGALVLALGLLVDDAIIAVEMMAIKMEQGFDRVKAASYAWTSTAFPMLTGTLITAAGFLPIATAQSGTGEYTRSIFEVVTIALLASWVAAVVFVPYLGEKLLPDLAKIHAAKHGAGQPDPYGTPFYQRVRRLVEWCVRWRKTVIAATVLLFIASIVLFKFVPQQFFPASGRLELMVDLKLAEGASLSNTADEVKRLEALLKDKAGIDNYVAYVGTGSPRFYLPLDQQLPAASFAQFVVLAKTIEEREALRTWLISTLNEQFPALRSRVTRLENGPPVGYPVQFRVTGEHIEEVRALARKVAAKVRENPHVVNVHLDWEEPSKVVYLNIDQDRARALGVSTANLSKFLQSSLTGSSVSQYREDNELIEILLRGTVHERTELSLLPSLAVPTDNGRSVALSQIATLEYGFEEGIIWHRNRLPNVTVRADIYDKQQPATLVQQIMPTLDPIRAELPDGYLLDVGGTVEDSARGQNSVKAGVPLFIVVVLTLLMLQLRSFSRTAMVFLTAPLGLIGVTLFLLVFRQPFGFVAMLGTIALSGMIMRNSVILVDQIEQDIAAGLKPWQAIIEATVRRFRPIVLTALAAVLAMIPLSRSVFFGPMAVAIMGGLIVATALTLLFLPALYAAWFRVREEPV</sequence>
<feature type="transmembrane region" description="Helical" evidence="1">
    <location>
        <begin position="989"/>
        <end position="1013"/>
    </location>
</feature>
<evidence type="ECO:0000313" key="3">
    <source>
        <dbReference type="Proteomes" id="UP000238541"/>
    </source>
</evidence>
<reference evidence="3" key="1">
    <citation type="submission" date="2017-06" db="EMBL/GenBank/DDBJ databases">
        <authorList>
            <person name="Furmanczyk E.M."/>
        </authorList>
    </citation>
    <scope>NUCLEOTIDE SEQUENCE [LARGE SCALE GENOMIC DNA]</scope>
    <source>
        <strain evidence="3">AP3_16</strain>
    </source>
</reference>
<dbReference type="SUPFAM" id="SSF82714">
    <property type="entry name" value="Multidrug efflux transporter AcrB TolC docking domain, DN and DC subdomains"/>
    <property type="match status" value="2"/>
</dbReference>
<dbReference type="InterPro" id="IPR001036">
    <property type="entry name" value="Acrflvin-R"/>
</dbReference>
<dbReference type="EMBL" id="NIRS01000006">
    <property type="protein sequence ID" value="PPK36572.1"/>
    <property type="molecule type" value="Genomic_DNA"/>
</dbReference>
<dbReference type="PRINTS" id="PR00702">
    <property type="entry name" value="ACRIFLAVINRP"/>
</dbReference>
<feature type="transmembrane region" description="Helical" evidence="1">
    <location>
        <begin position="388"/>
        <end position="406"/>
    </location>
</feature>
<dbReference type="RefSeq" id="WP_104450696.1">
    <property type="nucleotide sequence ID" value="NZ_JBLZZR010000199.1"/>
</dbReference>